<sequence>MIIMQPLQQQAQQQGGQHSLPQPPNPTNSQQPVYAPPPLPPPPPSGQDWTLSSVLHYLQSEWRKYERDRNEWEIERAEMRARIALLEGERRSFENVKLDFMRRIKMLEYALRVERSKQLTTQPPGSGGSSRIHVEGALSKEEAGPEHKSGSGRDPKSRARSREYLKQCLQEITYLTSPQAINPLPNRPLLNVAGSSSAPNLVSIPNLPTFSVDFPPQSAQQFSNQPSALTSQSQGTHQSLQNASQPQVHFQDSQTPGTIQLAAVNGRPRKVVPDMGRDSLISNTTVDAPSDAVRNVRTIAITSNIPADISPHGERESGEDENEENNTDMVEHSEPRLASPPQLSLLHPESHSDTDGLIDISSSHTISEGSGASREPSQLTAIFRPDDAGHWREQFRAARANADESQNDPDHDLSVPSDMLSLVSKELLDEDDTDLDSTMERLTGDEAPAGPAWKPKRTLRSHLDAVRTISFHPNELSLATGGDDNTIKLWRVDPASLTSTAARPSTDLEPQLTLRAHTAAISSLIHSPLRRLLYSASLDSSIRVWLLPHPNRTTYAAFEANVGLAHATLVGHTDAVWDLALVRNETTLVSCGAEGSIKVWDVSGNELGGKLKLSWGYNGSESESHGDEPGATSLEAVKTDLRTIAVAFRDAIVKLFDLETGRETGRLNSDISYDGTSRTQINKIISHPTIPLIVTAHEDRYIRIFDIVTGECTHSMLAHLDSVTSLSIDPSGFTMVSSGQDCSIRFWDLLNTRACIQESTVHRKKGDEGVLDVMFHPGGLPFLASAGADGVVKLFAS</sequence>
<gene>
    <name evidence="10" type="ORF">BS47DRAFT_1334645</name>
</gene>
<dbReference type="Proteomes" id="UP000886523">
    <property type="component" value="Unassembled WGS sequence"/>
</dbReference>
<dbReference type="SMART" id="SM00320">
    <property type="entry name" value="WD40"/>
    <property type="match status" value="6"/>
</dbReference>
<dbReference type="AlphaFoldDB" id="A0A9P6DMN6"/>
<feature type="region of interest" description="Disordered" evidence="8">
    <location>
        <begin position="138"/>
        <end position="160"/>
    </location>
</feature>
<feature type="region of interest" description="Disordered" evidence="8">
    <location>
        <begin position="215"/>
        <end position="254"/>
    </location>
</feature>
<dbReference type="InterPro" id="IPR036322">
    <property type="entry name" value="WD40_repeat_dom_sf"/>
</dbReference>
<feature type="compositionally biased region" description="Pro residues" evidence="8">
    <location>
        <begin position="34"/>
        <end position="45"/>
    </location>
</feature>
<keyword evidence="2 6" id="KW-0853">WD repeat</keyword>
<evidence type="ECO:0000256" key="8">
    <source>
        <dbReference type="SAM" id="MobiDB-lite"/>
    </source>
</evidence>
<keyword evidence="11" id="KW-1185">Reference proteome</keyword>
<feature type="compositionally biased region" description="Polar residues" evidence="8">
    <location>
        <begin position="217"/>
        <end position="254"/>
    </location>
</feature>
<protein>
    <recommendedName>
        <fullName evidence="9">Striatin N-terminal domain-containing protein</fullName>
    </recommendedName>
</protein>
<reference evidence="10" key="1">
    <citation type="journal article" date="2020" name="Nat. Commun.">
        <title>Large-scale genome sequencing of mycorrhizal fungi provides insights into the early evolution of symbiotic traits.</title>
        <authorList>
            <person name="Miyauchi S."/>
            <person name="Kiss E."/>
            <person name="Kuo A."/>
            <person name="Drula E."/>
            <person name="Kohler A."/>
            <person name="Sanchez-Garcia M."/>
            <person name="Morin E."/>
            <person name="Andreopoulos B."/>
            <person name="Barry K.W."/>
            <person name="Bonito G."/>
            <person name="Buee M."/>
            <person name="Carver A."/>
            <person name="Chen C."/>
            <person name="Cichocki N."/>
            <person name="Clum A."/>
            <person name="Culley D."/>
            <person name="Crous P.W."/>
            <person name="Fauchery L."/>
            <person name="Girlanda M."/>
            <person name="Hayes R.D."/>
            <person name="Keri Z."/>
            <person name="LaButti K."/>
            <person name="Lipzen A."/>
            <person name="Lombard V."/>
            <person name="Magnuson J."/>
            <person name="Maillard F."/>
            <person name="Murat C."/>
            <person name="Nolan M."/>
            <person name="Ohm R.A."/>
            <person name="Pangilinan J."/>
            <person name="Pereira M.F."/>
            <person name="Perotto S."/>
            <person name="Peter M."/>
            <person name="Pfister S."/>
            <person name="Riley R."/>
            <person name="Sitrit Y."/>
            <person name="Stielow J.B."/>
            <person name="Szollosi G."/>
            <person name="Zifcakova L."/>
            <person name="Stursova M."/>
            <person name="Spatafora J.W."/>
            <person name="Tedersoo L."/>
            <person name="Vaario L.M."/>
            <person name="Yamada A."/>
            <person name="Yan M."/>
            <person name="Wang P."/>
            <person name="Xu J."/>
            <person name="Bruns T."/>
            <person name="Baldrian P."/>
            <person name="Vilgalys R."/>
            <person name="Dunand C."/>
            <person name="Henrissat B."/>
            <person name="Grigoriev I.V."/>
            <person name="Hibbett D."/>
            <person name="Nagy L.G."/>
            <person name="Martin F.M."/>
        </authorList>
    </citation>
    <scope>NUCLEOTIDE SEQUENCE</scope>
    <source>
        <strain evidence="10">UP504</strain>
    </source>
</reference>
<feature type="region of interest" description="Disordered" evidence="8">
    <location>
        <begin position="1"/>
        <end position="48"/>
    </location>
</feature>
<evidence type="ECO:0000256" key="7">
    <source>
        <dbReference type="SAM" id="Coils"/>
    </source>
</evidence>
<evidence type="ECO:0000256" key="6">
    <source>
        <dbReference type="PROSITE-ProRule" id="PRU00221"/>
    </source>
</evidence>
<keyword evidence="5 7" id="KW-0175">Coiled coil</keyword>
<evidence type="ECO:0000256" key="4">
    <source>
        <dbReference type="ARBA" id="ARBA00022860"/>
    </source>
</evidence>
<dbReference type="Gene3D" id="1.20.5.300">
    <property type="match status" value="1"/>
</dbReference>
<feature type="repeat" description="WD" evidence="6">
    <location>
        <begin position="459"/>
        <end position="500"/>
    </location>
</feature>
<feature type="compositionally biased region" description="Low complexity" evidence="8">
    <location>
        <begin position="1"/>
        <end position="20"/>
    </location>
</feature>
<feature type="region of interest" description="Disordered" evidence="8">
    <location>
        <begin position="304"/>
        <end position="387"/>
    </location>
</feature>
<dbReference type="CDD" id="cd00200">
    <property type="entry name" value="WD40"/>
    <property type="match status" value="1"/>
</dbReference>
<dbReference type="Pfam" id="PF00400">
    <property type="entry name" value="WD40"/>
    <property type="match status" value="4"/>
</dbReference>
<dbReference type="OrthoDB" id="727118at2759"/>
<dbReference type="PANTHER" id="PTHR15653:SF0">
    <property type="entry name" value="CONNECTOR OF KINASE TO AP-1, ISOFORM E"/>
    <property type="match status" value="1"/>
</dbReference>
<feature type="repeat" description="WD" evidence="6">
    <location>
        <begin position="514"/>
        <end position="545"/>
    </location>
</feature>
<evidence type="ECO:0000313" key="11">
    <source>
        <dbReference type="Proteomes" id="UP000886523"/>
    </source>
</evidence>
<feature type="domain" description="Striatin N-terminal" evidence="9">
    <location>
        <begin position="50"/>
        <end position="179"/>
    </location>
</feature>
<dbReference type="SUPFAM" id="SSF50978">
    <property type="entry name" value="WD40 repeat-like"/>
    <property type="match status" value="1"/>
</dbReference>
<feature type="compositionally biased region" description="Polar residues" evidence="8">
    <location>
        <begin position="360"/>
        <end position="380"/>
    </location>
</feature>
<dbReference type="PROSITE" id="PS50082">
    <property type="entry name" value="WD_REPEATS_2"/>
    <property type="match status" value="4"/>
</dbReference>
<feature type="repeat" description="WD" evidence="6">
    <location>
        <begin position="716"/>
        <end position="749"/>
    </location>
</feature>
<accession>A0A9P6DMN6</accession>
<feature type="repeat" description="WD" evidence="6">
    <location>
        <begin position="569"/>
        <end position="603"/>
    </location>
</feature>
<feature type="compositionally biased region" description="Acidic residues" evidence="8">
    <location>
        <begin position="317"/>
        <end position="326"/>
    </location>
</feature>
<evidence type="ECO:0000256" key="2">
    <source>
        <dbReference type="ARBA" id="ARBA00022574"/>
    </source>
</evidence>
<dbReference type="PRINTS" id="PR00320">
    <property type="entry name" value="GPROTEINBRPT"/>
</dbReference>
<dbReference type="InterPro" id="IPR020472">
    <property type="entry name" value="WD40_PAC1"/>
</dbReference>
<dbReference type="PANTHER" id="PTHR15653">
    <property type="entry name" value="STRIATIN"/>
    <property type="match status" value="1"/>
</dbReference>
<comment type="caution">
    <text evidence="10">The sequence shown here is derived from an EMBL/GenBank/DDBJ whole genome shotgun (WGS) entry which is preliminary data.</text>
</comment>
<feature type="coiled-coil region" evidence="7">
    <location>
        <begin position="69"/>
        <end position="96"/>
    </location>
</feature>
<dbReference type="InterPro" id="IPR001680">
    <property type="entry name" value="WD40_rpt"/>
</dbReference>
<dbReference type="PROSITE" id="PS50294">
    <property type="entry name" value="WD_REPEATS_REGION"/>
    <property type="match status" value="4"/>
</dbReference>
<dbReference type="EMBL" id="MU129241">
    <property type="protein sequence ID" value="KAF9504293.1"/>
    <property type="molecule type" value="Genomic_DNA"/>
</dbReference>
<evidence type="ECO:0000256" key="5">
    <source>
        <dbReference type="ARBA" id="ARBA00023054"/>
    </source>
</evidence>
<keyword evidence="3" id="KW-0677">Repeat</keyword>
<dbReference type="PROSITE" id="PS00678">
    <property type="entry name" value="WD_REPEATS_1"/>
    <property type="match status" value="1"/>
</dbReference>
<dbReference type="GO" id="GO:0005516">
    <property type="term" value="F:calmodulin binding"/>
    <property type="evidence" value="ECO:0007669"/>
    <property type="project" value="UniProtKB-KW"/>
</dbReference>
<dbReference type="Pfam" id="PF08232">
    <property type="entry name" value="Striatin"/>
    <property type="match status" value="1"/>
</dbReference>
<evidence type="ECO:0000256" key="1">
    <source>
        <dbReference type="ARBA" id="ARBA00009616"/>
    </source>
</evidence>
<evidence type="ECO:0000256" key="3">
    <source>
        <dbReference type="ARBA" id="ARBA00022737"/>
    </source>
</evidence>
<dbReference type="Gene3D" id="2.130.10.10">
    <property type="entry name" value="YVTN repeat-like/Quinoprotein amine dehydrogenase"/>
    <property type="match status" value="2"/>
</dbReference>
<evidence type="ECO:0000313" key="10">
    <source>
        <dbReference type="EMBL" id="KAF9504293.1"/>
    </source>
</evidence>
<proteinExistence type="inferred from homology"/>
<dbReference type="InterPro" id="IPR013258">
    <property type="entry name" value="Striatin_N"/>
</dbReference>
<dbReference type="InterPro" id="IPR051488">
    <property type="entry name" value="WD_repeat_striatin"/>
</dbReference>
<comment type="similarity">
    <text evidence="1">Belongs to the WD repeat striatin family.</text>
</comment>
<keyword evidence="4" id="KW-0112">Calmodulin-binding</keyword>
<organism evidence="10 11">
    <name type="scientific">Hydnum rufescens UP504</name>
    <dbReference type="NCBI Taxonomy" id="1448309"/>
    <lineage>
        <taxon>Eukaryota</taxon>
        <taxon>Fungi</taxon>
        <taxon>Dikarya</taxon>
        <taxon>Basidiomycota</taxon>
        <taxon>Agaricomycotina</taxon>
        <taxon>Agaricomycetes</taxon>
        <taxon>Cantharellales</taxon>
        <taxon>Hydnaceae</taxon>
        <taxon>Hydnum</taxon>
    </lineage>
</organism>
<dbReference type="InterPro" id="IPR019775">
    <property type="entry name" value="WD40_repeat_CS"/>
</dbReference>
<name>A0A9P6DMN6_9AGAM</name>
<dbReference type="InterPro" id="IPR015943">
    <property type="entry name" value="WD40/YVTN_repeat-like_dom_sf"/>
</dbReference>
<evidence type="ECO:0000259" key="9">
    <source>
        <dbReference type="Pfam" id="PF08232"/>
    </source>
</evidence>